<accession>A0A543KMZ0</accession>
<dbReference type="AlphaFoldDB" id="A0A543KMZ0"/>
<feature type="transmembrane region" description="Helical" evidence="1">
    <location>
        <begin position="206"/>
        <end position="228"/>
    </location>
</feature>
<dbReference type="GO" id="GO:0140359">
    <property type="term" value="F:ABC-type transporter activity"/>
    <property type="evidence" value="ECO:0007669"/>
    <property type="project" value="InterPro"/>
</dbReference>
<dbReference type="EMBL" id="VFPU01000001">
    <property type="protein sequence ID" value="TQM96453.1"/>
    <property type="molecule type" value="Genomic_DNA"/>
</dbReference>
<dbReference type="RefSeq" id="WP_141818071.1">
    <property type="nucleotide sequence ID" value="NZ_BAAAIL010000003.1"/>
</dbReference>
<evidence type="ECO:0000256" key="1">
    <source>
        <dbReference type="SAM" id="Phobius"/>
    </source>
</evidence>
<keyword evidence="1" id="KW-0812">Transmembrane</keyword>
<sequence>MIRLTTVELRRLASRKILWVCILGAAAIVISVLATVYLQARTIDLARAGMLEEYDRIVADHQRYVQECLQQEAQERRTTGNPTIDYGCEEGGPPTIEEMYGQMPSLAEQYTQLLQGLVYPFAFLALVLGSTAVAAEFAHRTMGSWLTFVPRRTPVFVSKVLAPMLASVPITLVGAGLTLVGVPVIFRWFRLDDGVTGQEWVDLGWMLLRLLVVVMVAAALGAGGGFLVRHSGVVVGVVVGYLVIVEGMVGSALSGVQRYLLARNISAFVQDGTTWEIWTDCDGINGCRSIEQSLSLEHGAMVMAVLLAVVLVVAWAKFRTADID</sequence>
<dbReference type="PANTHER" id="PTHR37305">
    <property type="entry name" value="INTEGRAL MEMBRANE PROTEIN-RELATED"/>
    <property type="match status" value="1"/>
</dbReference>
<dbReference type="Proteomes" id="UP000315133">
    <property type="component" value="Unassembled WGS sequence"/>
</dbReference>
<feature type="transmembrane region" description="Helical" evidence="1">
    <location>
        <begin position="17"/>
        <end position="40"/>
    </location>
</feature>
<feature type="transmembrane region" description="Helical" evidence="1">
    <location>
        <begin position="298"/>
        <end position="318"/>
    </location>
</feature>
<keyword evidence="1" id="KW-0472">Membrane</keyword>
<name>A0A543KMZ0_9MICO</name>
<feature type="transmembrane region" description="Helical" evidence="1">
    <location>
        <begin position="160"/>
        <end position="186"/>
    </location>
</feature>
<organism evidence="2 3">
    <name type="scientific">Ornithinimicrobium humiphilum</name>
    <dbReference type="NCBI Taxonomy" id="125288"/>
    <lineage>
        <taxon>Bacteria</taxon>
        <taxon>Bacillati</taxon>
        <taxon>Actinomycetota</taxon>
        <taxon>Actinomycetes</taxon>
        <taxon>Micrococcales</taxon>
        <taxon>Ornithinimicrobiaceae</taxon>
        <taxon>Ornithinimicrobium</taxon>
    </lineage>
</organism>
<feature type="transmembrane region" description="Helical" evidence="1">
    <location>
        <begin position="233"/>
        <end position="253"/>
    </location>
</feature>
<comment type="caution">
    <text evidence="2">The sequence shown here is derived from an EMBL/GenBank/DDBJ whole genome shotgun (WGS) entry which is preliminary data.</text>
</comment>
<gene>
    <name evidence="2" type="ORF">FB476_1321</name>
</gene>
<dbReference type="GO" id="GO:0005886">
    <property type="term" value="C:plasma membrane"/>
    <property type="evidence" value="ECO:0007669"/>
    <property type="project" value="UniProtKB-SubCell"/>
</dbReference>
<evidence type="ECO:0000313" key="2">
    <source>
        <dbReference type="EMBL" id="TQM96453.1"/>
    </source>
</evidence>
<protein>
    <submittedName>
        <fullName evidence="2">ABC-type transport system involved in multi-copper enzyme maturation permease subunit</fullName>
    </submittedName>
</protein>
<keyword evidence="3" id="KW-1185">Reference proteome</keyword>
<proteinExistence type="predicted"/>
<reference evidence="2 3" key="1">
    <citation type="submission" date="2019-06" db="EMBL/GenBank/DDBJ databases">
        <title>Sequencing the genomes of 1000 actinobacteria strains.</title>
        <authorList>
            <person name="Klenk H.-P."/>
        </authorList>
    </citation>
    <scope>NUCLEOTIDE SEQUENCE [LARGE SCALE GENOMIC DNA]</scope>
    <source>
        <strain evidence="2 3">DSM 12362</strain>
    </source>
</reference>
<dbReference type="OrthoDB" id="3819831at2"/>
<feature type="transmembrane region" description="Helical" evidence="1">
    <location>
        <begin position="117"/>
        <end position="139"/>
    </location>
</feature>
<keyword evidence="1" id="KW-1133">Transmembrane helix</keyword>
<dbReference type="PANTHER" id="PTHR37305:SF1">
    <property type="entry name" value="MEMBRANE PROTEIN"/>
    <property type="match status" value="1"/>
</dbReference>
<dbReference type="Pfam" id="PF12679">
    <property type="entry name" value="ABC2_membrane_2"/>
    <property type="match status" value="1"/>
</dbReference>
<evidence type="ECO:0000313" key="3">
    <source>
        <dbReference type="Proteomes" id="UP000315133"/>
    </source>
</evidence>